<reference evidence="2 3" key="1">
    <citation type="journal article" date="2018" name="Nat. Ecol. Evol.">
        <title>Shark genomes provide insights into elasmobranch evolution and the origin of vertebrates.</title>
        <authorList>
            <person name="Hara Y"/>
            <person name="Yamaguchi K"/>
            <person name="Onimaru K"/>
            <person name="Kadota M"/>
            <person name="Koyanagi M"/>
            <person name="Keeley SD"/>
            <person name="Tatsumi K"/>
            <person name="Tanaka K"/>
            <person name="Motone F"/>
            <person name="Kageyama Y"/>
            <person name="Nozu R"/>
            <person name="Adachi N"/>
            <person name="Nishimura O"/>
            <person name="Nakagawa R"/>
            <person name="Tanegashima C"/>
            <person name="Kiyatake I"/>
            <person name="Matsumoto R"/>
            <person name="Murakumo K"/>
            <person name="Nishida K"/>
            <person name="Terakita A"/>
            <person name="Kuratani S"/>
            <person name="Sato K"/>
            <person name="Hyodo S Kuraku.S."/>
        </authorList>
    </citation>
    <scope>NUCLEOTIDE SEQUENCE [LARGE SCALE GENOMIC DNA]</scope>
</reference>
<evidence type="ECO:0000313" key="3">
    <source>
        <dbReference type="Proteomes" id="UP000287033"/>
    </source>
</evidence>
<feature type="domain" description="Dynein heavy chain AAA lid" evidence="1">
    <location>
        <begin position="1"/>
        <end position="77"/>
    </location>
</feature>
<dbReference type="GO" id="GO:0045505">
    <property type="term" value="F:dynein intermediate chain binding"/>
    <property type="evidence" value="ECO:0007669"/>
    <property type="project" value="InterPro"/>
</dbReference>
<keyword evidence="3" id="KW-1185">Reference proteome</keyword>
<sequence length="100" mass="11745">MYGGRCIDSFDRRILTTYMDEFLGDFIFDTFQPFHFFYNDDVDYKIPEGEIKDDYTEEIESLPLANTPEVFGLHPNAEIGYYTQAARSMWGHLIDLQPQT</sequence>
<dbReference type="Proteomes" id="UP000287033">
    <property type="component" value="Unassembled WGS sequence"/>
</dbReference>
<dbReference type="OMA" id="WSAVRYM"/>
<name>A0A401TL27_CHIPU</name>
<dbReference type="STRING" id="137246.A0A401TL27"/>
<organism evidence="2 3">
    <name type="scientific">Chiloscyllium punctatum</name>
    <name type="common">Brownbanded bambooshark</name>
    <name type="synonym">Hemiscyllium punctatum</name>
    <dbReference type="NCBI Taxonomy" id="137246"/>
    <lineage>
        <taxon>Eukaryota</taxon>
        <taxon>Metazoa</taxon>
        <taxon>Chordata</taxon>
        <taxon>Craniata</taxon>
        <taxon>Vertebrata</taxon>
        <taxon>Chondrichthyes</taxon>
        <taxon>Elasmobranchii</taxon>
        <taxon>Galeomorphii</taxon>
        <taxon>Galeoidea</taxon>
        <taxon>Orectolobiformes</taxon>
        <taxon>Hemiscylliidae</taxon>
        <taxon>Chiloscyllium</taxon>
    </lineage>
</organism>
<dbReference type="GO" id="GO:0030286">
    <property type="term" value="C:dynein complex"/>
    <property type="evidence" value="ECO:0007669"/>
    <property type="project" value="InterPro"/>
</dbReference>
<dbReference type="AlphaFoldDB" id="A0A401TL27"/>
<dbReference type="PANTHER" id="PTHR22878:SF63">
    <property type="entry name" value="DYNEIN AXONEMAL HEAVY CHAIN 10"/>
    <property type="match status" value="1"/>
</dbReference>
<evidence type="ECO:0000313" key="2">
    <source>
        <dbReference type="EMBL" id="GCC43339.1"/>
    </source>
</evidence>
<dbReference type="GO" id="GO:0007018">
    <property type="term" value="P:microtubule-based movement"/>
    <property type="evidence" value="ECO:0007669"/>
    <property type="project" value="InterPro"/>
</dbReference>
<dbReference type="GO" id="GO:0051959">
    <property type="term" value="F:dynein light intermediate chain binding"/>
    <property type="evidence" value="ECO:0007669"/>
    <property type="project" value="InterPro"/>
</dbReference>
<proteinExistence type="predicted"/>
<dbReference type="InterPro" id="IPR026983">
    <property type="entry name" value="DHC"/>
</dbReference>
<feature type="non-terminal residue" evidence="2">
    <location>
        <position position="100"/>
    </location>
</feature>
<comment type="caution">
    <text evidence="2">The sequence shown here is derived from an EMBL/GenBank/DDBJ whole genome shotgun (WGS) entry which is preliminary data.</text>
</comment>
<dbReference type="EMBL" id="BEZZ01105263">
    <property type="protein sequence ID" value="GCC43339.1"/>
    <property type="molecule type" value="Genomic_DNA"/>
</dbReference>
<gene>
    <name evidence="2" type="ORF">chiPu_0027489</name>
</gene>
<dbReference type="Gene3D" id="1.10.8.720">
    <property type="entry name" value="Region D6 of dynein motor"/>
    <property type="match status" value="1"/>
</dbReference>
<protein>
    <recommendedName>
        <fullName evidence="1">Dynein heavy chain AAA lid domain-containing protein</fullName>
    </recommendedName>
</protein>
<dbReference type="PANTHER" id="PTHR22878">
    <property type="entry name" value="DYNEIN HEAVY CHAIN 6, AXONEMAL-LIKE-RELATED"/>
    <property type="match status" value="1"/>
</dbReference>
<dbReference type="InterPro" id="IPR041658">
    <property type="entry name" value="AAA_lid_11"/>
</dbReference>
<dbReference type="InterPro" id="IPR042219">
    <property type="entry name" value="AAA_lid_11_sf"/>
</dbReference>
<evidence type="ECO:0000259" key="1">
    <source>
        <dbReference type="Pfam" id="PF18198"/>
    </source>
</evidence>
<accession>A0A401TL27</accession>
<dbReference type="Pfam" id="PF18198">
    <property type="entry name" value="AAA_lid_11"/>
    <property type="match status" value="1"/>
</dbReference>
<dbReference type="OrthoDB" id="10251809at2759"/>